<keyword evidence="4" id="KW-0479">Metal-binding</keyword>
<dbReference type="GO" id="GO:0046872">
    <property type="term" value="F:metal ion binding"/>
    <property type="evidence" value="ECO:0007669"/>
    <property type="project" value="UniProtKB-KW"/>
</dbReference>
<dbReference type="PANTHER" id="PTHR30352:SF4">
    <property type="entry name" value="PYRUVATE FORMATE-LYASE 2-ACTIVATING ENZYME"/>
    <property type="match status" value="1"/>
</dbReference>
<dbReference type="InterPro" id="IPR007197">
    <property type="entry name" value="rSAM"/>
</dbReference>
<accession>A0A0W8FSZ0</accession>
<dbReference type="AlphaFoldDB" id="A0A0W8FSZ0"/>
<keyword evidence="3" id="KW-0949">S-adenosyl-L-methionine</keyword>
<sequence length="233" mass="25993">MKKKQLIFDRSKCNLCFSCIDLCPSGALERAGKSMTVDAIIDAVMKDKPFYDTSGGGVTLSGGEPLMFMDFASELLAGLKKKGVHTIVETCGIFKFERFMELVLPYIDMIYYDIKIMDALLSERYTGVKSDLILANFRALHELSLKKSPNYLLPRTPLIPGITDTDENLSAIAEFLSSLGIKKAALLEYNPLWHAKLNKLGKDVQDASKSREWMDKKHVAHCKEIFISAGISV</sequence>
<evidence type="ECO:0000259" key="8">
    <source>
        <dbReference type="PROSITE" id="PS51918"/>
    </source>
</evidence>
<evidence type="ECO:0000256" key="4">
    <source>
        <dbReference type="ARBA" id="ARBA00022723"/>
    </source>
</evidence>
<dbReference type="NCBIfam" id="TIGR02494">
    <property type="entry name" value="PFLE_PFLC"/>
    <property type="match status" value="1"/>
</dbReference>
<dbReference type="PROSITE" id="PS00198">
    <property type="entry name" value="4FE4S_FER_1"/>
    <property type="match status" value="1"/>
</dbReference>
<evidence type="ECO:0000313" key="9">
    <source>
        <dbReference type="EMBL" id="KUG23990.1"/>
    </source>
</evidence>
<dbReference type="GO" id="GO:0051539">
    <property type="term" value="F:4 iron, 4 sulfur cluster binding"/>
    <property type="evidence" value="ECO:0007669"/>
    <property type="project" value="UniProtKB-KW"/>
</dbReference>
<dbReference type="GO" id="GO:0016829">
    <property type="term" value="F:lyase activity"/>
    <property type="evidence" value="ECO:0007669"/>
    <property type="project" value="UniProtKB-KW"/>
</dbReference>
<dbReference type="InterPro" id="IPR017900">
    <property type="entry name" value="4Fe4S_Fe_S_CS"/>
</dbReference>
<keyword evidence="9" id="KW-0560">Oxidoreductase</keyword>
<dbReference type="GO" id="GO:0043365">
    <property type="term" value="F:[formate-C-acetyltransferase]-activating enzyme activity"/>
    <property type="evidence" value="ECO:0007669"/>
    <property type="project" value="UniProtKB-EC"/>
</dbReference>
<reference evidence="9" key="1">
    <citation type="journal article" date="2015" name="Proc. Natl. Acad. Sci. U.S.A.">
        <title>Networks of energetic and metabolic interactions define dynamics in microbial communities.</title>
        <authorList>
            <person name="Embree M."/>
            <person name="Liu J.K."/>
            <person name="Al-Bassam M.M."/>
            <person name="Zengler K."/>
        </authorList>
    </citation>
    <scope>NUCLEOTIDE SEQUENCE</scope>
</reference>
<dbReference type="EMBL" id="LNQE01000871">
    <property type="protein sequence ID" value="KUG23990.1"/>
    <property type="molecule type" value="Genomic_DNA"/>
</dbReference>
<gene>
    <name evidence="9" type="ORF">ASZ90_006202</name>
</gene>
<dbReference type="SUPFAM" id="SSF102114">
    <property type="entry name" value="Radical SAM enzymes"/>
    <property type="match status" value="1"/>
</dbReference>
<evidence type="ECO:0000256" key="3">
    <source>
        <dbReference type="ARBA" id="ARBA00022691"/>
    </source>
</evidence>
<feature type="domain" description="4Fe-4S ferredoxin-type" evidence="7">
    <location>
        <begin position="4"/>
        <end position="33"/>
    </location>
</feature>
<protein>
    <submittedName>
        <fullName evidence="9">Pyruvate formate-lyase activating enzyme</fullName>
        <ecNumber evidence="9">1.97.1.4</ecNumber>
    </submittedName>
</protein>
<keyword evidence="9" id="KW-0456">Lyase</keyword>
<keyword evidence="2" id="KW-0004">4Fe-4S</keyword>
<dbReference type="InterPro" id="IPR058240">
    <property type="entry name" value="rSAM_sf"/>
</dbReference>
<dbReference type="PROSITE" id="PS51918">
    <property type="entry name" value="RADICAL_SAM"/>
    <property type="match status" value="1"/>
</dbReference>
<feature type="domain" description="Radical SAM core" evidence="8">
    <location>
        <begin position="1"/>
        <end position="228"/>
    </location>
</feature>
<keyword evidence="5" id="KW-0408">Iron</keyword>
<name>A0A0W8FSZ0_9ZZZZ</name>
<evidence type="ECO:0000256" key="5">
    <source>
        <dbReference type="ARBA" id="ARBA00023004"/>
    </source>
</evidence>
<dbReference type="Gene3D" id="3.80.30.10">
    <property type="entry name" value="pyruvate-formate lyase- activating enzyme"/>
    <property type="match status" value="1"/>
</dbReference>
<keyword evidence="9" id="KW-0670">Pyruvate</keyword>
<proteinExistence type="predicted"/>
<keyword evidence="6" id="KW-0411">Iron-sulfur</keyword>
<dbReference type="SUPFAM" id="SSF54862">
    <property type="entry name" value="4Fe-4S ferredoxins"/>
    <property type="match status" value="1"/>
</dbReference>
<dbReference type="EC" id="1.97.1.4" evidence="9"/>
<organism evidence="9">
    <name type="scientific">hydrocarbon metagenome</name>
    <dbReference type="NCBI Taxonomy" id="938273"/>
    <lineage>
        <taxon>unclassified sequences</taxon>
        <taxon>metagenomes</taxon>
        <taxon>ecological metagenomes</taxon>
    </lineage>
</organism>
<dbReference type="Pfam" id="PF04055">
    <property type="entry name" value="Radical_SAM"/>
    <property type="match status" value="1"/>
</dbReference>
<dbReference type="InterPro" id="IPR034457">
    <property type="entry name" value="Organic_radical-activating"/>
</dbReference>
<dbReference type="PROSITE" id="PS51379">
    <property type="entry name" value="4FE4S_FER_2"/>
    <property type="match status" value="1"/>
</dbReference>
<evidence type="ECO:0000256" key="1">
    <source>
        <dbReference type="ARBA" id="ARBA00001966"/>
    </source>
</evidence>
<evidence type="ECO:0000256" key="2">
    <source>
        <dbReference type="ARBA" id="ARBA00022485"/>
    </source>
</evidence>
<comment type="caution">
    <text evidence="9">The sequence shown here is derived from an EMBL/GenBank/DDBJ whole genome shotgun (WGS) entry which is preliminary data.</text>
</comment>
<dbReference type="PANTHER" id="PTHR30352">
    <property type="entry name" value="PYRUVATE FORMATE-LYASE-ACTIVATING ENZYME"/>
    <property type="match status" value="1"/>
</dbReference>
<evidence type="ECO:0000256" key="6">
    <source>
        <dbReference type="ARBA" id="ARBA00023014"/>
    </source>
</evidence>
<comment type="cofactor">
    <cofactor evidence="1">
        <name>[4Fe-4S] cluster</name>
        <dbReference type="ChEBI" id="CHEBI:49883"/>
    </cofactor>
</comment>
<dbReference type="InterPro" id="IPR017896">
    <property type="entry name" value="4Fe4S_Fe-S-bd"/>
</dbReference>
<evidence type="ECO:0000259" key="7">
    <source>
        <dbReference type="PROSITE" id="PS51379"/>
    </source>
</evidence>